<dbReference type="Pfam" id="PF13768">
    <property type="entry name" value="VWA_3"/>
    <property type="match status" value="1"/>
</dbReference>
<evidence type="ECO:0000259" key="2">
    <source>
        <dbReference type="PROSITE" id="PS51468"/>
    </source>
</evidence>
<feature type="domain" description="VIT" evidence="2">
    <location>
        <begin position="2"/>
        <end position="132"/>
    </location>
</feature>
<evidence type="ECO:0000313" key="6">
    <source>
        <dbReference type="Xenbase" id="XB-GENE-5991892"/>
    </source>
</evidence>
<dbReference type="OMA" id="WITECVE"/>
<evidence type="ECO:0000313" key="5">
    <source>
        <dbReference type="RefSeq" id="XP_031754568.1"/>
    </source>
</evidence>
<dbReference type="SUPFAM" id="SSF53300">
    <property type="entry name" value="vWA-like"/>
    <property type="match status" value="1"/>
</dbReference>
<dbReference type="InterPro" id="IPR036465">
    <property type="entry name" value="vWFA_dom_sf"/>
</dbReference>
<dbReference type="GeneID" id="493424"/>
<protein>
    <submittedName>
        <fullName evidence="4 5">von Willebrand factor A domain containing 5A, gene 2 isoform X1</fullName>
    </submittedName>
</protein>
<evidence type="ECO:0000313" key="3">
    <source>
        <dbReference type="Proteomes" id="UP000008143"/>
    </source>
</evidence>
<reference evidence="4 5" key="1">
    <citation type="submission" date="2025-04" db="UniProtKB">
        <authorList>
            <consortium name="RefSeq"/>
        </authorList>
    </citation>
    <scope>IDENTIFICATION</scope>
    <source>
        <strain evidence="4 5">Nigerian</strain>
        <tissue evidence="4 5">Liver and blood</tissue>
    </source>
</reference>
<dbReference type="SMART" id="SM00327">
    <property type="entry name" value="VWA"/>
    <property type="match status" value="1"/>
</dbReference>
<accession>A0A8J1JC35</accession>
<dbReference type="RefSeq" id="XP_031754568.1">
    <property type="nucleotide sequence ID" value="XM_031898708.1"/>
</dbReference>
<dbReference type="Proteomes" id="UP000008143">
    <property type="component" value="Chromosome 1"/>
</dbReference>
<dbReference type="Xenbase" id="XB-GENE-5991892">
    <property type="gene designation" value="vwa5a.2"/>
</dbReference>
<dbReference type="PROSITE" id="PS50234">
    <property type="entry name" value="VWFA"/>
    <property type="match status" value="1"/>
</dbReference>
<dbReference type="InterPro" id="IPR008930">
    <property type="entry name" value="Terpenoid_cyclase/PrenylTrfase"/>
</dbReference>
<feature type="domain" description="VWFA" evidence="1">
    <location>
        <begin position="280"/>
        <end position="468"/>
    </location>
</feature>
<dbReference type="PANTHER" id="PTHR45737">
    <property type="entry name" value="VON WILLEBRAND FACTOR A DOMAIN-CONTAINING PROTEIN 5A"/>
    <property type="match status" value="1"/>
</dbReference>
<dbReference type="InterPro" id="IPR013694">
    <property type="entry name" value="VIT"/>
</dbReference>
<gene>
    <name evidence="4 5 6" type="primary">vwa5a.2</name>
    <name evidence="4 5" type="synonym">loh11cr2a</name>
</gene>
<dbReference type="PANTHER" id="PTHR45737:SF10">
    <property type="entry name" value="VON WILLEBRAND FACTOR A DOMAIN CONTAINING 5A, GENE 2 ISOFORM X1"/>
    <property type="match status" value="1"/>
</dbReference>
<proteinExistence type="predicted"/>
<keyword evidence="3" id="KW-1185">Reference proteome</keyword>
<dbReference type="AGR" id="Xenbase:XB-GENE-5991892"/>
<dbReference type="SUPFAM" id="SSF48239">
    <property type="entry name" value="Terpenoid cyclases/Protein prenyltransferases"/>
    <property type="match status" value="1"/>
</dbReference>
<dbReference type="AlphaFoldDB" id="A0A8J1JC35"/>
<dbReference type="SMART" id="SM00609">
    <property type="entry name" value="VIT"/>
    <property type="match status" value="1"/>
</dbReference>
<dbReference type="Pfam" id="PF08487">
    <property type="entry name" value="VIT"/>
    <property type="match status" value="1"/>
</dbReference>
<dbReference type="Gene3D" id="3.40.50.410">
    <property type="entry name" value="von Willebrand factor, type A domain"/>
    <property type="match status" value="1"/>
</dbReference>
<dbReference type="OrthoDB" id="1729737at2759"/>
<organism evidence="3 4">
    <name type="scientific">Xenopus tropicalis</name>
    <name type="common">Western clawed frog</name>
    <name type="synonym">Silurana tropicalis</name>
    <dbReference type="NCBI Taxonomy" id="8364"/>
    <lineage>
        <taxon>Eukaryota</taxon>
        <taxon>Metazoa</taxon>
        <taxon>Chordata</taxon>
        <taxon>Craniata</taxon>
        <taxon>Vertebrata</taxon>
        <taxon>Euteleostomi</taxon>
        <taxon>Amphibia</taxon>
        <taxon>Batrachia</taxon>
        <taxon>Anura</taxon>
        <taxon>Pipoidea</taxon>
        <taxon>Pipidae</taxon>
        <taxon>Xenopodinae</taxon>
        <taxon>Xenopus</taxon>
        <taxon>Silurana</taxon>
    </lineage>
</organism>
<evidence type="ECO:0000259" key="1">
    <source>
        <dbReference type="PROSITE" id="PS50234"/>
    </source>
</evidence>
<sequence>MDSCCGLIISCSKVPVPLRGISVEVQVKGFVADVCATLRYKNTEEKPIEAIFVFPLDQDSAVYSFEATVEGKTIVAELQEREQAHKTYDEAISQGQEAFLLEEDKSSGDIFSCSVGNLPPGQEAEVKLSFVRELPVESDGAVRFVLPTVLNPRYTPKDHDMSVTAAIPRLPADKIPYSLALNAHFQSVYGISKIESNCQLEPIQYTDGDKLSAKVSLAQGHKFDKDVELLAYYLQANTPSAMVEAGLPDAVEGSIMADPVVMLNFYPNIPETKEKANSGEFIFLMDRSGSMMDNMSSEQNAPRRIDSAKETLILLLKSLPLGCYFNIFSFGSEFSSIFSESTAYTQESMAEAVKLVNQMDADMGGTEILEPLKRIYKTAGRPAHPRQLFVFTDGEVGNTKFVIDEVRRNAHNHRCFTFGIGDGASTALIKGLARAASGTFEFITGKERMQPKVLQTLKCSLQPMVKDITLTWILPPGVEAKLLSGTPTAIFQGQKSIVYAQLKGKVEQGTEGQVSLAYSFKDEMVANVLRFTLKLTQSERPTMHRLAAKVVISNLIGGENLEEKSEEVQKQIVETSVQSGVISPLTAYVAVNKETKNPVKGPPVQRSIPLYGAPVAMACCMPMPRMMPGGPPRALACSMAAPGGYKPQIAVCHFPAPTPMPAMPLLPTPELADPTSGPAEGLSEPEIAVCYWSDSATVSDGATSAPAEGSPEPKVEVCYWPDPASVSDGATSAPAEGSPEPEIAVCYWPDPAHTQGGSPEPKVEVCYWPDPASVSDGATSAPAEAKAERALFQLISLQNADGSWNLNSELASVFEMSEEALKEKIPDPSVDASLWATVLAVMWLHAARPQQRDEWELLEDKALDWIKAKAAPSLSECVRAGNQLLNCSVGSEVFGL</sequence>
<dbReference type="PROSITE" id="PS51468">
    <property type="entry name" value="VIT"/>
    <property type="match status" value="1"/>
</dbReference>
<dbReference type="RefSeq" id="XP_031754565.1">
    <property type="nucleotide sequence ID" value="XM_031898705.1"/>
</dbReference>
<dbReference type="InterPro" id="IPR002035">
    <property type="entry name" value="VWF_A"/>
</dbReference>
<name>A0A8J1JC35_XENTR</name>
<dbReference type="CTD" id="493424"/>
<evidence type="ECO:0000313" key="4">
    <source>
        <dbReference type="RefSeq" id="XP_031754565.1"/>
    </source>
</evidence>